<keyword evidence="1" id="KW-0175">Coiled coil</keyword>
<evidence type="ECO:0000256" key="1">
    <source>
        <dbReference type="SAM" id="Coils"/>
    </source>
</evidence>
<name>A0A7X5AMY8_9GAMM</name>
<gene>
    <name evidence="3" type="ORF">GRB80_16050</name>
</gene>
<dbReference type="EMBL" id="WUTS01000021">
    <property type="protein sequence ID" value="NAW14341.1"/>
    <property type="molecule type" value="Genomic_DNA"/>
</dbReference>
<sequence length="76" mass="8683">MNTPSDLSQLSPDQLRHLAATLMSQVEQQEQALAQSQKTLRHTEQVNQKLTYELALLKRHAFGKRSEQLNVLQISL</sequence>
<dbReference type="Proteomes" id="UP000448235">
    <property type="component" value="Unassembled WGS sequence"/>
</dbReference>
<keyword evidence="4" id="KW-1185">Reference proteome</keyword>
<evidence type="ECO:0000313" key="4">
    <source>
        <dbReference type="Proteomes" id="UP000448235"/>
    </source>
</evidence>
<feature type="non-terminal residue" evidence="3">
    <location>
        <position position="76"/>
    </location>
</feature>
<evidence type="ECO:0000313" key="3">
    <source>
        <dbReference type="EMBL" id="NAW14341.1"/>
    </source>
</evidence>
<proteinExistence type="predicted"/>
<organism evidence="3 4">
    <name type="scientific">Halomonas icarae</name>
    <dbReference type="NCBI Taxonomy" id="2691040"/>
    <lineage>
        <taxon>Bacteria</taxon>
        <taxon>Pseudomonadati</taxon>
        <taxon>Pseudomonadota</taxon>
        <taxon>Gammaproteobacteria</taxon>
        <taxon>Oceanospirillales</taxon>
        <taxon>Halomonadaceae</taxon>
        <taxon>Halomonas</taxon>
    </lineage>
</organism>
<protein>
    <submittedName>
        <fullName evidence="3">IS66 family transposase</fullName>
    </submittedName>
</protein>
<reference evidence="3 4" key="1">
    <citation type="submission" date="2019-12" db="EMBL/GenBank/DDBJ databases">
        <title>Draft genome sequencing of Halomonas icarensis D1-1.</title>
        <authorList>
            <person name="Pandiyan K."/>
            <person name="Kushwaha P."/>
            <person name="Gowdham M."/>
            <person name="Chakdar H."/>
            <person name="Singh A."/>
            <person name="Kumar M."/>
            <person name="Saxena A.K."/>
        </authorList>
    </citation>
    <scope>NUCLEOTIDE SEQUENCE [LARGE SCALE GENOMIC DNA]</scope>
    <source>
        <strain evidence="3 4">D1-1</strain>
    </source>
</reference>
<feature type="coiled-coil region" evidence="1">
    <location>
        <begin position="19"/>
        <end position="46"/>
    </location>
</feature>
<dbReference type="RefSeq" id="WP_202597376.1">
    <property type="nucleotide sequence ID" value="NZ_JARWMY010000042.1"/>
</dbReference>
<dbReference type="AlphaFoldDB" id="A0A7X5AMY8"/>
<accession>A0A7X5AMY8</accession>
<evidence type="ECO:0000259" key="2">
    <source>
        <dbReference type="Pfam" id="PF13007"/>
    </source>
</evidence>
<feature type="domain" description="Transposase TnpC homeodomain" evidence="2">
    <location>
        <begin position="50"/>
        <end position="76"/>
    </location>
</feature>
<comment type="caution">
    <text evidence="3">The sequence shown here is derived from an EMBL/GenBank/DDBJ whole genome shotgun (WGS) entry which is preliminary data.</text>
</comment>
<dbReference type="Pfam" id="PF13007">
    <property type="entry name" value="LZ_Tnp_IS66"/>
    <property type="match status" value="1"/>
</dbReference>
<dbReference type="InterPro" id="IPR024463">
    <property type="entry name" value="Transposase_TnpC_homeodom"/>
</dbReference>